<feature type="non-terminal residue" evidence="1">
    <location>
        <position position="1"/>
    </location>
</feature>
<name>A0A2P5G158_TREOI</name>
<keyword evidence="2" id="KW-1185">Reference proteome</keyword>
<evidence type="ECO:0000313" key="2">
    <source>
        <dbReference type="Proteomes" id="UP000237000"/>
    </source>
</evidence>
<dbReference type="InParanoid" id="A0A2P5G158"/>
<protein>
    <submittedName>
        <fullName evidence="1">Aminotransferase class IV</fullName>
    </submittedName>
</protein>
<dbReference type="Proteomes" id="UP000237000">
    <property type="component" value="Unassembled WGS sequence"/>
</dbReference>
<dbReference type="InterPro" id="IPR043132">
    <property type="entry name" value="BCAT-like_C"/>
</dbReference>
<organism evidence="1 2">
    <name type="scientific">Trema orientale</name>
    <name type="common">Charcoal tree</name>
    <name type="synonym">Celtis orientalis</name>
    <dbReference type="NCBI Taxonomy" id="63057"/>
    <lineage>
        <taxon>Eukaryota</taxon>
        <taxon>Viridiplantae</taxon>
        <taxon>Streptophyta</taxon>
        <taxon>Embryophyta</taxon>
        <taxon>Tracheophyta</taxon>
        <taxon>Spermatophyta</taxon>
        <taxon>Magnoliopsida</taxon>
        <taxon>eudicotyledons</taxon>
        <taxon>Gunneridae</taxon>
        <taxon>Pentapetalae</taxon>
        <taxon>rosids</taxon>
        <taxon>fabids</taxon>
        <taxon>Rosales</taxon>
        <taxon>Cannabaceae</taxon>
        <taxon>Trema</taxon>
    </lineage>
</organism>
<proteinExistence type="predicted"/>
<comment type="caution">
    <text evidence="1">The sequence shown here is derived from an EMBL/GenBank/DDBJ whole genome shotgun (WGS) entry which is preliminary data.</text>
</comment>
<dbReference type="InterPro" id="IPR036038">
    <property type="entry name" value="Aminotransferase-like"/>
</dbReference>
<sequence>DNIISTPALGGTILAGVTLKSIIEIELVSIDELFEADEVFCTENGAGFRAYEQHLPLTSTKNK</sequence>
<dbReference type="OrthoDB" id="1937211at2759"/>
<gene>
    <name evidence="1" type="ORF">TorRG33x02_000610</name>
</gene>
<evidence type="ECO:0000313" key="1">
    <source>
        <dbReference type="EMBL" id="POO03757.1"/>
    </source>
</evidence>
<dbReference type="AlphaFoldDB" id="A0A2P5G158"/>
<accession>A0A2P5G158</accession>
<dbReference type="GO" id="GO:0008483">
    <property type="term" value="F:transaminase activity"/>
    <property type="evidence" value="ECO:0007669"/>
    <property type="project" value="UniProtKB-KW"/>
</dbReference>
<dbReference type="EMBL" id="JXTC01000001">
    <property type="protein sequence ID" value="POO03757.1"/>
    <property type="molecule type" value="Genomic_DNA"/>
</dbReference>
<dbReference type="STRING" id="63057.A0A2P5G158"/>
<dbReference type="Gene3D" id="3.20.10.10">
    <property type="entry name" value="D-amino Acid Aminotransferase, subunit A, domain 2"/>
    <property type="match status" value="1"/>
</dbReference>
<reference evidence="2" key="1">
    <citation type="submission" date="2016-06" db="EMBL/GenBank/DDBJ databases">
        <title>Parallel loss of symbiosis genes in relatives of nitrogen-fixing non-legume Parasponia.</title>
        <authorList>
            <person name="Van Velzen R."/>
            <person name="Holmer R."/>
            <person name="Bu F."/>
            <person name="Rutten L."/>
            <person name="Van Zeijl A."/>
            <person name="Liu W."/>
            <person name="Santuari L."/>
            <person name="Cao Q."/>
            <person name="Sharma T."/>
            <person name="Shen D."/>
            <person name="Roswanjaya Y."/>
            <person name="Wardhani T."/>
            <person name="Kalhor M.S."/>
            <person name="Jansen J."/>
            <person name="Van den Hoogen J."/>
            <person name="Gungor B."/>
            <person name="Hartog M."/>
            <person name="Hontelez J."/>
            <person name="Verver J."/>
            <person name="Yang W.-C."/>
            <person name="Schijlen E."/>
            <person name="Repin R."/>
            <person name="Schilthuizen M."/>
            <person name="Schranz E."/>
            <person name="Heidstra R."/>
            <person name="Miyata K."/>
            <person name="Fedorova E."/>
            <person name="Kohlen W."/>
            <person name="Bisseling T."/>
            <person name="Smit S."/>
            <person name="Geurts R."/>
        </authorList>
    </citation>
    <scope>NUCLEOTIDE SEQUENCE [LARGE SCALE GENOMIC DNA]</scope>
    <source>
        <strain evidence="2">cv. RG33-2</strain>
    </source>
</reference>
<keyword evidence="1" id="KW-0032">Aminotransferase</keyword>
<keyword evidence="1" id="KW-0808">Transferase</keyword>
<dbReference type="SUPFAM" id="SSF56752">
    <property type="entry name" value="D-aminoacid aminotransferase-like PLP-dependent enzymes"/>
    <property type="match status" value="1"/>
</dbReference>